<protein>
    <submittedName>
        <fullName evidence="1">Uncharacterized protein</fullName>
    </submittedName>
</protein>
<keyword evidence="2" id="KW-1185">Reference proteome</keyword>
<organism evidence="1 2">
    <name type="scientific">Marinicauda pacifica</name>
    <dbReference type="NCBI Taxonomy" id="1133559"/>
    <lineage>
        <taxon>Bacteria</taxon>
        <taxon>Pseudomonadati</taxon>
        <taxon>Pseudomonadota</taxon>
        <taxon>Alphaproteobacteria</taxon>
        <taxon>Maricaulales</taxon>
        <taxon>Maricaulaceae</taxon>
        <taxon>Marinicauda</taxon>
    </lineage>
</organism>
<name>A0A4V3RZG2_9PROT</name>
<comment type="caution">
    <text evidence="1">The sequence shown here is derived from an EMBL/GenBank/DDBJ whole genome shotgun (WGS) entry which is preliminary data.</text>
</comment>
<dbReference type="RefSeq" id="WP_135943334.1">
    <property type="nucleotide sequence ID" value="NZ_BMEI01000001.1"/>
</dbReference>
<reference evidence="1 2" key="1">
    <citation type="journal article" date="2013" name="Int. J. Syst. Evol. Microbiol.">
        <title>Marinicauda pacifica gen. nov., sp. nov., a prosthecate alphaproteobacterium of the family Hyphomonadaceae isolated from deep seawater.</title>
        <authorList>
            <person name="Zhang X.Y."/>
            <person name="Li G.W."/>
            <person name="Wang C.S."/>
            <person name="Zhang Y.J."/>
            <person name="Xu X.W."/>
            <person name="Li H."/>
            <person name="Liu A."/>
            <person name="Liu C."/>
            <person name="Xie B.B."/>
            <person name="Qin Q.L."/>
            <person name="Xu Z."/>
            <person name="Chen X.L."/>
            <person name="Zhou B.C."/>
            <person name="Zhang Y.Z."/>
        </authorList>
    </citation>
    <scope>NUCLEOTIDE SEQUENCE [LARGE SCALE GENOMIC DNA]</scope>
    <source>
        <strain evidence="1 2">P-1 km-3</strain>
    </source>
</reference>
<dbReference type="AlphaFoldDB" id="A0A4V3RZG2"/>
<evidence type="ECO:0000313" key="1">
    <source>
        <dbReference type="EMBL" id="TGY94139.1"/>
    </source>
</evidence>
<sequence>MTETLTRFFLIEEALRAGRPRPDSTGTRFAAAALLPSSRTATQCNEATRSRYEALTSGLSGGGWFSSSAPSGNLRWVYAAILAANDIPAERFLDARGQLREQAKREAGPRLHAGGARAALVLSISGELSSYTMRRFFELKRALNPPWWRRNDAVTDTFAAGHAARDDAPESVKRARDAAIAVFAGNKHARSHKREGARLSALLDRDPHEVLACFDTLETARRTSAYLKHRSDRSLTMEWAVQGMTREDLAAIKDIMQALPRHMTSAGHAKARLAYLVHTTGGADLPLGSVNALSAVLAAQAAMIAAITASTTAATSAAVTSGS</sequence>
<dbReference type="EMBL" id="SRXV01000001">
    <property type="protein sequence ID" value="TGY94139.1"/>
    <property type="molecule type" value="Genomic_DNA"/>
</dbReference>
<accession>A0A4V3RZG2</accession>
<dbReference type="Proteomes" id="UP000305451">
    <property type="component" value="Unassembled WGS sequence"/>
</dbReference>
<proteinExistence type="predicted"/>
<gene>
    <name evidence="1" type="ORF">E5162_02335</name>
</gene>
<evidence type="ECO:0000313" key="2">
    <source>
        <dbReference type="Proteomes" id="UP000305451"/>
    </source>
</evidence>
<dbReference type="OrthoDB" id="7631148at2"/>